<gene>
    <name evidence="10" type="ORF">DSO08_04445</name>
</gene>
<dbReference type="InterPro" id="IPR001222">
    <property type="entry name" value="Znf_TFIIS"/>
</dbReference>
<feature type="binding site" evidence="6">
    <location>
        <position position="97"/>
    </location>
    <ligand>
        <name>Zn(2+)</name>
        <dbReference type="ChEBI" id="CHEBI:29105"/>
        <label>2</label>
    </ligand>
</feature>
<dbReference type="Proteomes" id="UP000315399">
    <property type="component" value="Unassembled WGS sequence"/>
</dbReference>
<evidence type="ECO:0000256" key="3">
    <source>
        <dbReference type="ARBA" id="ARBA00022833"/>
    </source>
</evidence>
<feature type="binding site" evidence="6">
    <location>
        <position position="100"/>
    </location>
    <ligand>
        <name>Zn(2+)</name>
        <dbReference type="ChEBI" id="CHEBI:29105"/>
        <label>2</label>
    </ligand>
</feature>
<dbReference type="PROSITE" id="PS00466">
    <property type="entry name" value="ZF_TFIIS_1"/>
    <property type="match status" value="1"/>
</dbReference>
<protein>
    <submittedName>
        <fullName evidence="10">Transcription factor S</fullName>
    </submittedName>
</protein>
<dbReference type="NCBIfam" id="TIGR01384">
    <property type="entry name" value="TFS_arch"/>
    <property type="match status" value="1"/>
</dbReference>
<dbReference type="SMART" id="SM00661">
    <property type="entry name" value="RPOL9"/>
    <property type="match status" value="1"/>
</dbReference>
<dbReference type="InterPro" id="IPR001529">
    <property type="entry name" value="Zn_ribbon_RPB9"/>
</dbReference>
<keyword evidence="3 6" id="KW-0862">Zinc</keyword>
<dbReference type="GO" id="GO:0003899">
    <property type="term" value="F:DNA-directed RNA polymerase activity"/>
    <property type="evidence" value="ECO:0007669"/>
    <property type="project" value="InterPro"/>
</dbReference>
<feature type="binding site" evidence="6">
    <location>
        <position position="69"/>
    </location>
    <ligand>
        <name>Zn(2+)</name>
        <dbReference type="ChEBI" id="CHEBI:29105"/>
        <label>2</label>
    </ligand>
</feature>
<keyword evidence="5 8" id="KW-0804">Transcription</keyword>
<keyword evidence="1 6" id="KW-0479">Metal-binding</keyword>
<evidence type="ECO:0000256" key="8">
    <source>
        <dbReference type="RuleBase" id="RU003474"/>
    </source>
</evidence>
<feature type="domain" description="TFIIS-type" evidence="9">
    <location>
        <begin position="65"/>
        <end position="105"/>
    </location>
</feature>
<evidence type="ECO:0000256" key="5">
    <source>
        <dbReference type="PIRNR" id="PIRNR005586"/>
    </source>
</evidence>
<evidence type="ECO:0000313" key="10">
    <source>
        <dbReference type="EMBL" id="TDA38253.1"/>
    </source>
</evidence>
<evidence type="ECO:0000313" key="11">
    <source>
        <dbReference type="Proteomes" id="UP000315399"/>
    </source>
</evidence>
<evidence type="ECO:0000259" key="9">
    <source>
        <dbReference type="PROSITE" id="PS51133"/>
    </source>
</evidence>
<dbReference type="EMBL" id="QNVH01000042">
    <property type="protein sequence ID" value="TDA38253.1"/>
    <property type="molecule type" value="Genomic_DNA"/>
</dbReference>
<evidence type="ECO:0000256" key="7">
    <source>
        <dbReference type="PIRSR" id="PIRSR005586-2"/>
    </source>
</evidence>
<keyword evidence="4" id="KW-0805">Transcription regulation</keyword>
<dbReference type="PIRSF" id="PIRSF005586">
    <property type="entry name" value="RNApol_RpoM"/>
    <property type="match status" value="1"/>
</dbReference>
<dbReference type="GO" id="GO:0006355">
    <property type="term" value="P:regulation of DNA-templated transcription"/>
    <property type="evidence" value="ECO:0007669"/>
    <property type="project" value="InterPro"/>
</dbReference>
<dbReference type="GO" id="GO:0008270">
    <property type="term" value="F:zinc ion binding"/>
    <property type="evidence" value="ECO:0007669"/>
    <property type="project" value="UniProtKB-KW"/>
</dbReference>
<organism evidence="10 11">
    <name type="scientific">Thermoproteota archaeon</name>
    <dbReference type="NCBI Taxonomy" id="2056631"/>
    <lineage>
        <taxon>Archaea</taxon>
        <taxon>Thermoproteota</taxon>
    </lineage>
</organism>
<comment type="caution">
    <text evidence="10">The sequence shown here is derived from an EMBL/GenBank/DDBJ whole genome shotgun (WGS) entry which is preliminary data.</text>
</comment>
<feature type="binding site" evidence="6">
    <location>
        <position position="4"/>
    </location>
    <ligand>
        <name>Zn(2+)</name>
        <dbReference type="ChEBI" id="CHEBI:29105"/>
        <label>1</label>
    </ligand>
</feature>
<dbReference type="PROSITE" id="PS51133">
    <property type="entry name" value="ZF_TFIIS_2"/>
    <property type="match status" value="1"/>
</dbReference>
<dbReference type="SMART" id="SM00440">
    <property type="entry name" value="ZnF_C2C2"/>
    <property type="match status" value="1"/>
</dbReference>
<comment type="similarity">
    <text evidence="5 8">Belongs to the archaeal rpoM/eukaryotic RPA12/RPB9/RPC11 RNA polymerase family.</text>
</comment>
<sequence length="108" mass="12792">MKFCPNCNSVLLPDRKRKILVCKKCGYEDASECGEQRFKESINPQKETVIVKHSDKSEDRVLPVTKAECRRCGNTEAFYWMMQTRRADEAPTRFYRCTKCGHTWREYE</sequence>
<proteinExistence type="inferred from homology"/>
<dbReference type="InterPro" id="IPR012164">
    <property type="entry name" value="Rpa12/Rpb9/Rpc10/TFS"/>
</dbReference>
<dbReference type="Pfam" id="PF02150">
    <property type="entry name" value="Zn_ribbon_RPB9"/>
    <property type="match status" value="1"/>
</dbReference>
<dbReference type="SUPFAM" id="SSF57783">
    <property type="entry name" value="Zinc beta-ribbon"/>
    <property type="match status" value="1"/>
</dbReference>
<evidence type="ECO:0000256" key="2">
    <source>
        <dbReference type="ARBA" id="ARBA00022771"/>
    </source>
</evidence>
<dbReference type="AlphaFoldDB" id="A0A523BBE2"/>
<dbReference type="Gene3D" id="2.20.25.10">
    <property type="match status" value="1"/>
</dbReference>
<reference evidence="10 11" key="1">
    <citation type="journal article" date="2019" name="Nat. Microbiol.">
        <title>Expanding anaerobic alkane metabolism in the domain of Archaea.</title>
        <authorList>
            <person name="Wang Y."/>
            <person name="Wegener G."/>
            <person name="Hou J."/>
            <person name="Wang F."/>
            <person name="Xiao X."/>
        </authorList>
    </citation>
    <scope>NUCLEOTIDE SEQUENCE [LARGE SCALE GENOMIC DNA]</scope>
    <source>
        <strain evidence="10">WYZ-LMO10</strain>
    </source>
</reference>
<dbReference type="GO" id="GO:0003676">
    <property type="term" value="F:nucleic acid binding"/>
    <property type="evidence" value="ECO:0007669"/>
    <property type="project" value="InterPro"/>
</dbReference>
<feature type="binding site" evidence="6">
    <location>
        <position position="22"/>
    </location>
    <ligand>
        <name>Zn(2+)</name>
        <dbReference type="ChEBI" id="CHEBI:29105"/>
        <label>1</label>
    </ligand>
</feature>
<feature type="zinc finger region" description="C4-type" evidence="7">
    <location>
        <begin position="4"/>
        <end position="25"/>
    </location>
</feature>
<accession>A0A523BBE2</accession>
<feature type="binding site" evidence="6">
    <location>
        <position position="25"/>
    </location>
    <ligand>
        <name>Zn(2+)</name>
        <dbReference type="ChEBI" id="CHEBI:29105"/>
        <label>1</label>
    </ligand>
</feature>
<dbReference type="Pfam" id="PF01096">
    <property type="entry name" value="Zn_ribbon_TFIIS"/>
    <property type="match status" value="1"/>
</dbReference>
<evidence type="ECO:0000256" key="4">
    <source>
        <dbReference type="ARBA" id="ARBA00023015"/>
    </source>
</evidence>
<dbReference type="CDD" id="cd10511">
    <property type="entry name" value="Zn-ribbon_TFS"/>
    <property type="match status" value="1"/>
</dbReference>
<keyword evidence="2 7" id="KW-0863">Zinc-finger</keyword>
<evidence type="ECO:0000256" key="6">
    <source>
        <dbReference type="PIRSR" id="PIRSR005586-1"/>
    </source>
</evidence>
<dbReference type="PANTHER" id="PTHR11239:SF12">
    <property type="entry name" value="DNA-DIRECTED RNA POLYMERASE III SUBUNIT RPC10"/>
    <property type="match status" value="1"/>
</dbReference>
<evidence type="ECO:0000256" key="1">
    <source>
        <dbReference type="ARBA" id="ARBA00022723"/>
    </source>
</evidence>
<dbReference type="InterPro" id="IPR006288">
    <property type="entry name" value="TFS"/>
</dbReference>
<dbReference type="GO" id="GO:0006351">
    <property type="term" value="P:DNA-templated transcription"/>
    <property type="evidence" value="ECO:0007669"/>
    <property type="project" value="InterPro"/>
</dbReference>
<feature type="binding site" evidence="6">
    <location>
        <position position="7"/>
    </location>
    <ligand>
        <name>Zn(2+)</name>
        <dbReference type="ChEBI" id="CHEBI:29105"/>
        <label>1</label>
    </ligand>
</feature>
<name>A0A523BBE2_9CREN</name>
<dbReference type="PANTHER" id="PTHR11239">
    <property type="entry name" value="DNA-DIRECTED RNA POLYMERASE"/>
    <property type="match status" value="1"/>
</dbReference>
<feature type="binding site" evidence="6">
    <location>
        <position position="72"/>
    </location>
    <ligand>
        <name>Zn(2+)</name>
        <dbReference type="ChEBI" id="CHEBI:29105"/>
        <label>2</label>
    </ligand>
</feature>